<keyword evidence="2" id="KW-1185">Reference proteome</keyword>
<reference evidence="1 2" key="1">
    <citation type="submission" date="2019-02" db="EMBL/GenBank/DDBJ databases">
        <title>Draft genome sequences of novel Actinobacteria.</title>
        <authorList>
            <person name="Sahin N."/>
            <person name="Ay H."/>
            <person name="Saygin H."/>
        </authorList>
    </citation>
    <scope>NUCLEOTIDE SEQUENCE [LARGE SCALE GENOMIC DNA]</scope>
    <source>
        <strain evidence="1 2">JCM 30529</strain>
    </source>
</reference>
<accession>A0ABY2DEU0</accession>
<feature type="non-terminal residue" evidence="1">
    <location>
        <position position="61"/>
    </location>
</feature>
<dbReference type="Gene3D" id="3.30.1490.20">
    <property type="entry name" value="ATP-grasp fold, A domain"/>
    <property type="match status" value="1"/>
</dbReference>
<dbReference type="EMBL" id="SMKE01000575">
    <property type="protein sequence ID" value="TDB89934.1"/>
    <property type="molecule type" value="Genomic_DNA"/>
</dbReference>
<evidence type="ECO:0000313" key="2">
    <source>
        <dbReference type="Proteomes" id="UP000295626"/>
    </source>
</evidence>
<evidence type="ECO:0000313" key="1">
    <source>
        <dbReference type="EMBL" id="TDB89934.1"/>
    </source>
</evidence>
<dbReference type="InterPro" id="IPR013815">
    <property type="entry name" value="ATP_grasp_subdomain_1"/>
</dbReference>
<dbReference type="Proteomes" id="UP000295626">
    <property type="component" value="Unassembled WGS sequence"/>
</dbReference>
<comment type="caution">
    <text evidence="1">The sequence shown here is derived from an EMBL/GenBank/DDBJ whole genome shotgun (WGS) entry which is preliminary data.</text>
</comment>
<organism evidence="1 2">
    <name type="scientific">Micromonospora fluostatini</name>
    <dbReference type="NCBI Taxonomy" id="1629071"/>
    <lineage>
        <taxon>Bacteria</taxon>
        <taxon>Bacillati</taxon>
        <taxon>Actinomycetota</taxon>
        <taxon>Actinomycetes</taxon>
        <taxon>Micromonosporales</taxon>
        <taxon>Micromonosporaceae</taxon>
        <taxon>Micromonospora</taxon>
    </lineage>
</organism>
<name>A0ABY2DEU0_9ACTN</name>
<proteinExistence type="predicted"/>
<sequence length="61" mass="6465">MALIRAGDPRLTDATLVGHKFARQERLRLAGFRVPEFCCLPVSAFDAAATGLLTAPAVSPP</sequence>
<protein>
    <submittedName>
        <fullName evidence="1">Uncharacterized protein</fullName>
    </submittedName>
</protein>
<gene>
    <name evidence="1" type="ORF">E1091_14470</name>
</gene>